<comment type="caution">
    <text evidence="1">The sequence shown here is derived from an EMBL/GenBank/DDBJ whole genome shotgun (WGS) entry which is preliminary data.</text>
</comment>
<reference evidence="1 2" key="1">
    <citation type="submission" date="2016-03" db="EMBL/GenBank/DDBJ databases">
        <title>Whole genome sequencing of Grifola frondosa 9006-11.</title>
        <authorList>
            <person name="Min B."/>
            <person name="Park H."/>
            <person name="Kim J.-G."/>
            <person name="Cho H."/>
            <person name="Oh Y.-L."/>
            <person name="Kong W.-S."/>
            <person name="Choi I.-G."/>
        </authorList>
    </citation>
    <scope>NUCLEOTIDE SEQUENCE [LARGE SCALE GENOMIC DNA]</scope>
    <source>
        <strain evidence="1 2">9006-11</strain>
    </source>
</reference>
<organism evidence="1 2">
    <name type="scientific">Grifola frondosa</name>
    <name type="common">Maitake</name>
    <name type="synonym">Polyporus frondosus</name>
    <dbReference type="NCBI Taxonomy" id="5627"/>
    <lineage>
        <taxon>Eukaryota</taxon>
        <taxon>Fungi</taxon>
        <taxon>Dikarya</taxon>
        <taxon>Basidiomycota</taxon>
        <taxon>Agaricomycotina</taxon>
        <taxon>Agaricomycetes</taxon>
        <taxon>Polyporales</taxon>
        <taxon>Grifolaceae</taxon>
        <taxon>Grifola</taxon>
    </lineage>
</organism>
<proteinExistence type="predicted"/>
<evidence type="ECO:0000313" key="1">
    <source>
        <dbReference type="EMBL" id="OBZ76994.1"/>
    </source>
</evidence>
<dbReference type="Proteomes" id="UP000092993">
    <property type="component" value="Unassembled WGS sequence"/>
</dbReference>
<evidence type="ECO:0000313" key="2">
    <source>
        <dbReference type="Proteomes" id="UP000092993"/>
    </source>
</evidence>
<accession>A0A1C7MPY5</accession>
<protein>
    <submittedName>
        <fullName evidence="1">Uncharacterized protein</fullName>
    </submittedName>
</protein>
<gene>
    <name evidence="1" type="ORF">A0H81_03425</name>
</gene>
<name>A0A1C7MPY5_GRIFR</name>
<sequence length="67" mass="7355">MIRSSRGHCRTDVSRGVPSDTRFAPGLADDCGVAPGLSNSGLVFLHRQSCDQRPMSTCFELYMEAYT</sequence>
<dbReference type="AlphaFoldDB" id="A0A1C7MPY5"/>
<dbReference type="EMBL" id="LUGG01000003">
    <property type="protein sequence ID" value="OBZ76994.1"/>
    <property type="molecule type" value="Genomic_DNA"/>
</dbReference>
<keyword evidence="2" id="KW-1185">Reference proteome</keyword>